<protein>
    <submittedName>
        <fullName evidence="1">Uncharacterized protein</fullName>
    </submittedName>
</protein>
<dbReference type="STRING" id="341036.SAMN05660649_04241"/>
<reference evidence="2" key="1">
    <citation type="submission" date="2016-10" db="EMBL/GenBank/DDBJ databases">
        <authorList>
            <person name="Varghese N."/>
            <person name="Submissions S."/>
        </authorList>
    </citation>
    <scope>NUCLEOTIDE SEQUENCE [LARGE SCALE GENOMIC DNA]</scope>
    <source>
        <strain evidence="2">DSM 17038</strain>
    </source>
</reference>
<dbReference type="Proteomes" id="UP000199337">
    <property type="component" value="Unassembled WGS sequence"/>
</dbReference>
<dbReference type="AlphaFoldDB" id="A0A1I2Y587"/>
<dbReference type="RefSeq" id="WP_092474121.1">
    <property type="nucleotide sequence ID" value="NZ_FOOX01000020.1"/>
</dbReference>
<gene>
    <name evidence="1" type="ORF">SAMN05660649_04241</name>
</gene>
<evidence type="ECO:0000313" key="1">
    <source>
        <dbReference type="EMBL" id="SFH20762.1"/>
    </source>
</evidence>
<proteinExistence type="predicted"/>
<keyword evidence="2" id="KW-1185">Reference proteome</keyword>
<evidence type="ECO:0000313" key="2">
    <source>
        <dbReference type="Proteomes" id="UP000199337"/>
    </source>
</evidence>
<name>A0A1I2Y587_9FIRM</name>
<dbReference type="EMBL" id="FOOX01000020">
    <property type="protein sequence ID" value="SFH20762.1"/>
    <property type="molecule type" value="Genomic_DNA"/>
</dbReference>
<accession>A0A1I2Y587</accession>
<sequence length="114" mass="13818">MNLNEILNISNKCAANLNKILKEVESYSCNVNIERNDRIRISFALSPKNFVEYVKKYDLDFDSEVYSDKSCQLFVCLENVRFFTLIYFKYDEDEYFRKKREEDLEMVEQFLKFD</sequence>
<organism evidence="1 2">
    <name type="scientific">Desulfotruncus arcticus DSM 17038</name>
    <dbReference type="NCBI Taxonomy" id="1121424"/>
    <lineage>
        <taxon>Bacteria</taxon>
        <taxon>Bacillati</taxon>
        <taxon>Bacillota</taxon>
        <taxon>Clostridia</taxon>
        <taxon>Eubacteriales</taxon>
        <taxon>Desulfallaceae</taxon>
        <taxon>Desulfotruncus</taxon>
    </lineage>
</organism>